<dbReference type="FunFam" id="2.60.40.150:FF:000119">
    <property type="entry name" value="C2 domain-containing protein"/>
    <property type="match status" value="1"/>
</dbReference>
<evidence type="ECO:0000256" key="6">
    <source>
        <dbReference type="ARBA" id="ARBA00022989"/>
    </source>
</evidence>
<dbReference type="InterPro" id="IPR047259">
    <property type="entry name" value="QUIRKY-like"/>
</dbReference>
<dbReference type="Proteomes" id="UP001161247">
    <property type="component" value="Chromosome 4"/>
</dbReference>
<protein>
    <submittedName>
        <fullName evidence="10">OLC1v1001625C1</fullName>
    </submittedName>
</protein>
<keyword evidence="7 8" id="KW-0472">Membrane</keyword>
<gene>
    <name evidence="10" type="ORF">OLC1_LOCUS12397</name>
</gene>
<organism evidence="10 11">
    <name type="scientific">Oldenlandia corymbosa var. corymbosa</name>
    <dbReference type="NCBI Taxonomy" id="529605"/>
    <lineage>
        <taxon>Eukaryota</taxon>
        <taxon>Viridiplantae</taxon>
        <taxon>Streptophyta</taxon>
        <taxon>Embryophyta</taxon>
        <taxon>Tracheophyta</taxon>
        <taxon>Spermatophyta</taxon>
        <taxon>Magnoliopsida</taxon>
        <taxon>eudicotyledons</taxon>
        <taxon>Gunneridae</taxon>
        <taxon>Pentapetalae</taxon>
        <taxon>asterids</taxon>
        <taxon>lamiids</taxon>
        <taxon>Gentianales</taxon>
        <taxon>Rubiaceae</taxon>
        <taxon>Rubioideae</taxon>
        <taxon>Spermacoceae</taxon>
        <taxon>Hedyotis-Oldenlandia complex</taxon>
        <taxon>Oldenlandia</taxon>
    </lineage>
</organism>
<dbReference type="InterPro" id="IPR047258">
    <property type="entry name" value="C2C_MCTP_PRT_plant"/>
</dbReference>
<dbReference type="SUPFAM" id="SSF49562">
    <property type="entry name" value="C2 domain (Calcium/lipid-binding domain, CaLB)"/>
    <property type="match status" value="3"/>
</dbReference>
<dbReference type="CDD" id="cd08379">
    <property type="entry name" value="C2D_MCTP_PRT_plant"/>
    <property type="match status" value="1"/>
</dbReference>
<feature type="domain" description="C2" evidence="9">
    <location>
        <begin position="41"/>
        <end position="161"/>
    </location>
</feature>
<evidence type="ECO:0000256" key="4">
    <source>
        <dbReference type="ARBA" id="ARBA00022737"/>
    </source>
</evidence>
<keyword evidence="6 8" id="KW-1133">Transmembrane helix</keyword>
<dbReference type="InterPro" id="IPR047255">
    <property type="entry name" value="C2D_MCTP_PRT_plant"/>
</dbReference>
<evidence type="ECO:0000256" key="3">
    <source>
        <dbReference type="ARBA" id="ARBA00022692"/>
    </source>
</evidence>
<feature type="transmembrane region" description="Helical" evidence="8">
    <location>
        <begin position="734"/>
        <end position="764"/>
    </location>
</feature>
<evidence type="ECO:0000256" key="1">
    <source>
        <dbReference type="ARBA" id="ARBA00004141"/>
    </source>
</evidence>
<keyword evidence="3 8" id="KW-0812">Transmembrane</keyword>
<comment type="subcellular location">
    <subcellularLocation>
        <location evidence="1">Membrane</location>
        <topology evidence="1">Multi-pass membrane protein</topology>
    </subcellularLocation>
</comment>
<feature type="transmembrane region" description="Helical" evidence="8">
    <location>
        <begin position="590"/>
        <end position="608"/>
    </location>
</feature>
<feature type="transmembrane region" description="Helical" evidence="8">
    <location>
        <begin position="620"/>
        <end position="647"/>
    </location>
</feature>
<dbReference type="SMART" id="SM00239">
    <property type="entry name" value="C2"/>
    <property type="match status" value="3"/>
</dbReference>
<dbReference type="InterPro" id="IPR000008">
    <property type="entry name" value="C2_dom"/>
</dbReference>
<accession>A0AAV1D880</accession>
<dbReference type="GO" id="GO:0016020">
    <property type="term" value="C:membrane"/>
    <property type="evidence" value="ECO:0007669"/>
    <property type="project" value="UniProtKB-SubCell"/>
</dbReference>
<dbReference type="InterPro" id="IPR013583">
    <property type="entry name" value="MCTP_C"/>
</dbReference>
<keyword evidence="11" id="KW-1185">Reference proteome</keyword>
<feature type="domain" description="C2" evidence="9">
    <location>
        <begin position="363"/>
        <end position="490"/>
    </location>
</feature>
<dbReference type="Pfam" id="PF08372">
    <property type="entry name" value="PRT_C"/>
    <property type="match status" value="1"/>
</dbReference>
<evidence type="ECO:0000256" key="2">
    <source>
        <dbReference type="ARBA" id="ARBA00007923"/>
    </source>
</evidence>
<dbReference type="Pfam" id="PF00168">
    <property type="entry name" value="C2"/>
    <property type="match status" value="3"/>
</dbReference>
<keyword evidence="4" id="KW-0677">Repeat</keyword>
<dbReference type="PROSITE" id="PS50004">
    <property type="entry name" value="C2"/>
    <property type="match status" value="3"/>
</dbReference>
<dbReference type="PANTHER" id="PTHR31425">
    <property type="entry name" value="PHOSPHORIBOSYLANTHRANILATE TRANSFERASE ISOFORM 1"/>
    <property type="match status" value="1"/>
</dbReference>
<evidence type="ECO:0000256" key="8">
    <source>
        <dbReference type="SAM" id="Phobius"/>
    </source>
</evidence>
<dbReference type="InterPro" id="IPR035892">
    <property type="entry name" value="C2_domain_sf"/>
</dbReference>
<reference evidence="10" key="1">
    <citation type="submission" date="2023-03" db="EMBL/GenBank/DDBJ databases">
        <authorList>
            <person name="Julca I."/>
        </authorList>
    </citation>
    <scope>NUCLEOTIDE SEQUENCE</scope>
</reference>
<dbReference type="FunFam" id="2.60.40.150:FF:000090">
    <property type="entry name" value="C2 domain-containing protein"/>
    <property type="match status" value="1"/>
</dbReference>
<proteinExistence type="inferred from homology"/>
<dbReference type="PANTHER" id="PTHR31425:SF49">
    <property type="entry name" value="PROTEIN QUIRKY-LIKE"/>
    <property type="match status" value="1"/>
</dbReference>
<dbReference type="CDD" id="cd04019">
    <property type="entry name" value="C2C_MCTP_PRT_plant"/>
    <property type="match status" value="1"/>
</dbReference>
<feature type="domain" description="C2" evidence="9">
    <location>
        <begin position="203"/>
        <end position="325"/>
    </location>
</feature>
<name>A0AAV1D880_OLDCO</name>
<evidence type="ECO:0000259" key="9">
    <source>
        <dbReference type="PROSITE" id="PS50004"/>
    </source>
</evidence>
<evidence type="ECO:0000313" key="11">
    <source>
        <dbReference type="Proteomes" id="UP001161247"/>
    </source>
</evidence>
<comment type="similarity">
    <text evidence="2">Belongs to the MCTP family.</text>
</comment>
<dbReference type="Gene3D" id="2.60.40.150">
    <property type="entry name" value="C2 domain"/>
    <property type="match status" value="3"/>
</dbReference>
<sequence>MPPGHNQNRNQNQAPDGDQRLMTVEDFNLRETSPSLGGGRVVGSNKVGTAYDLVEQMNYLYVRVIKARELPTRDGNDRPDPFVEVTVGSINGMSKHLNDVSNPEWKHVFAILGDQIQSPVMEVAVRDKSRNGDNLIGLVTFDVIEVPRRVPPDSPLAPEWYTLEKRNGIRTGGEIMLAVWKGTQADEAFPEACHLDAGTAVSNDGVANFRSKVYLSPRLWYLRVNVIEAQDLQLSDKNRQHPEFFAKVALGNVILRTKITQSRNMCPLWNEDLMFVASEPFEEQLNLSIEEKVGPNKEEVLGKCVIPLNEMERRLDFRTPTSRWYGLEKNASDNGQTKLVKLNSRVRLRLSLDGGYHVLDELTQYSSDFKPTAKQLWKPAIGILELGILSAQGLSPVKTKDGRGMTDAYCVAKYGQKWIRTRTILNNFNPKWNEQYTWEVFDPCTVITIGVFDNSYLQGDKPGEAKDSRIGKVRIRLSTLETERVYTHSYPLILLSSSGVKKMGEIQLAVRFSCTSLLNMLQMYNQPLLPRLHYMHPLTCFQMDNLRYQATQLISKRLSRAEPPLRKEAVDYMVDVGSNMWSMRRSKANHYRAVFVISGVIACCRWFNAICTWQSPSMTILVHILLLCFVSYPRIMLSSLFLSLFFLGIGKYRGRPRQPPHMDIRLSHADKVFPDELDEEFDTFPTSKQGDILKLRYDRLRCIGSRLQTVIGDLATQGERFYSLLSWRDPRATFLFLIFCLVSAIVVFAVPFKVLFTVLGFYLMRHPSFRERLPASPTNFFRRLPARSDSLL</sequence>
<dbReference type="AlphaFoldDB" id="A0AAV1D880"/>
<dbReference type="CDD" id="cd08378">
    <property type="entry name" value="C2B_MCTP_PRT_plant"/>
    <property type="match status" value="1"/>
</dbReference>
<evidence type="ECO:0000256" key="5">
    <source>
        <dbReference type="ARBA" id="ARBA00022837"/>
    </source>
</evidence>
<evidence type="ECO:0000256" key="7">
    <source>
        <dbReference type="ARBA" id="ARBA00023136"/>
    </source>
</evidence>
<dbReference type="InterPro" id="IPR047257">
    <property type="entry name" value="C2B_MCTP_PRT_plant"/>
</dbReference>
<keyword evidence="5" id="KW-0106">Calcium</keyword>
<evidence type="ECO:0000313" key="10">
    <source>
        <dbReference type="EMBL" id="CAI9103179.1"/>
    </source>
</evidence>
<dbReference type="EMBL" id="OX459121">
    <property type="protein sequence ID" value="CAI9103179.1"/>
    <property type="molecule type" value="Genomic_DNA"/>
</dbReference>